<feature type="transmembrane region" description="Helical" evidence="1">
    <location>
        <begin position="167"/>
        <end position="187"/>
    </location>
</feature>
<evidence type="ECO:0000313" key="2">
    <source>
        <dbReference type="EMBL" id="MFD1912646.1"/>
    </source>
</evidence>
<dbReference type="RefSeq" id="WP_390261336.1">
    <property type="nucleotide sequence ID" value="NZ_JBHUGH010000008.1"/>
</dbReference>
<feature type="transmembrane region" description="Helical" evidence="1">
    <location>
        <begin position="222"/>
        <end position="244"/>
    </location>
</feature>
<keyword evidence="1" id="KW-1133">Transmembrane helix</keyword>
<dbReference type="Proteomes" id="UP001597353">
    <property type="component" value="Unassembled WGS sequence"/>
</dbReference>
<dbReference type="Pfam" id="PF10129">
    <property type="entry name" value="OpgC_C"/>
    <property type="match status" value="1"/>
</dbReference>
<evidence type="ECO:0000256" key="1">
    <source>
        <dbReference type="SAM" id="Phobius"/>
    </source>
</evidence>
<proteinExistence type="predicted"/>
<organism evidence="2 3">
    <name type="scientific">Halodurantibacterium flavum</name>
    <dbReference type="NCBI Taxonomy" id="1382802"/>
    <lineage>
        <taxon>Bacteria</taxon>
        <taxon>Pseudomonadati</taxon>
        <taxon>Pseudomonadota</taxon>
        <taxon>Alphaproteobacteria</taxon>
        <taxon>Rhodobacterales</taxon>
        <taxon>Paracoccaceae</taxon>
        <taxon>Halodurantibacterium</taxon>
    </lineage>
</organism>
<feature type="transmembrane region" description="Helical" evidence="1">
    <location>
        <begin position="192"/>
        <end position="210"/>
    </location>
</feature>
<feature type="transmembrane region" description="Helical" evidence="1">
    <location>
        <begin position="314"/>
        <end position="333"/>
    </location>
</feature>
<feature type="transmembrane region" description="Helical" evidence="1">
    <location>
        <begin position="384"/>
        <end position="403"/>
    </location>
</feature>
<accession>A0ABW4S4Z8</accession>
<feature type="transmembrane region" description="Helical" evidence="1">
    <location>
        <begin position="256"/>
        <end position="276"/>
    </location>
</feature>
<dbReference type="EMBL" id="JBHUGH010000008">
    <property type="protein sequence ID" value="MFD1912646.1"/>
    <property type="molecule type" value="Genomic_DNA"/>
</dbReference>
<protein>
    <submittedName>
        <fullName evidence="2">OpgC domain-containing protein</fullName>
    </submittedName>
</protein>
<reference evidence="3" key="1">
    <citation type="journal article" date="2019" name="Int. J. Syst. Evol. Microbiol.">
        <title>The Global Catalogue of Microorganisms (GCM) 10K type strain sequencing project: providing services to taxonomists for standard genome sequencing and annotation.</title>
        <authorList>
            <consortium name="The Broad Institute Genomics Platform"/>
            <consortium name="The Broad Institute Genome Sequencing Center for Infectious Disease"/>
            <person name="Wu L."/>
            <person name="Ma J."/>
        </authorList>
    </citation>
    <scope>NUCLEOTIDE SEQUENCE [LARGE SCALE GENOMIC DNA]</scope>
    <source>
        <strain evidence="3">CGMCC 4.7242</strain>
    </source>
</reference>
<keyword evidence="3" id="KW-1185">Reference proteome</keyword>
<dbReference type="PANTHER" id="PTHR38592">
    <property type="entry name" value="BLL4819 PROTEIN"/>
    <property type="match status" value="1"/>
</dbReference>
<dbReference type="PANTHER" id="PTHR38592:SF3">
    <property type="entry name" value="BLL4819 PROTEIN"/>
    <property type="match status" value="1"/>
</dbReference>
<feature type="transmembrane region" description="Helical" evidence="1">
    <location>
        <begin position="101"/>
        <end position="123"/>
    </location>
</feature>
<sequence length="414" mass="46638">MTVAAPLPAAGLRARLSYPSGQEGRDQRFDFLRGYAMLSVIAAHLEMFSWFNFLFWERLGFVSAAELFVVASGLVLGVVNRRVSDREGLEQVTVRALRRAFVLYRAQLIVILLVMAIAAIGIADMTALTSFTDRWAGVTYTLTPDPGLPWMTQLGQAVLMQRSPHQIQILSLYVLLLAVSPLLLWLLRMRMLGIYFALTWALWFSELLAPPDRILLGMQFEFAFPLLGWQVLFTHALAVGFFRAEIGAWLAQRGRGNLAVAVSIILALGFLVLAQASPNPSFPSWARLPLIDPDTFYSLYGRYFLKDELPLPRLLNVAVFFVSLYALLTWFWVPLSRALGWLLIPIGEASLYVFLMHLLFIGLIDQLPGYFDGVPSFDAVWPGMIWVNTALYLATVLGLWLMVRTRFLFAIVPR</sequence>
<name>A0ABW4S4Z8_9RHOB</name>
<keyword evidence="1" id="KW-0812">Transmembrane</keyword>
<feature type="transmembrane region" description="Helical" evidence="1">
    <location>
        <begin position="35"/>
        <end position="55"/>
    </location>
</feature>
<feature type="transmembrane region" description="Helical" evidence="1">
    <location>
        <begin position="61"/>
        <end position="80"/>
    </location>
</feature>
<keyword evidence="1" id="KW-0472">Membrane</keyword>
<dbReference type="InterPro" id="IPR014550">
    <property type="entry name" value="UCP028704_OpgC"/>
</dbReference>
<feature type="transmembrane region" description="Helical" evidence="1">
    <location>
        <begin position="340"/>
        <end position="364"/>
    </location>
</feature>
<evidence type="ECO:0000313" key="3">
    <source>
        <dbReference type="Proteomes" id="UP001597353"/>
    </source>
</evidence>
<comment type="caution">
    <text evidence="2">The sequence shown here is derived from an EMBL/GenBank/DDBJ whole genome shotgun (WGS) entry which is preliminary data.</text>
</comment>
<gene>
    <name evidence="2" type="primary">opgC</name>
    <name evidence="2" type="ORF">ACFSGJ_10540</name>
</gene>